<evidence type="ECO:0000313" key="1">
    <source>
        <dbReference type="EMBL" id="KKN88312.1"/>
    </source>
</evidence>
<name>A0A0F9ULK4_9ZZZZ</name>
<sequence>MQQDQLKKDRLEKRITHIIGLMGEDPTDGALRERLRVMSRQRRHVLEKRYLRLSRLFELLKILLPTEEKSKQSNRYMEVLIER</sequence>
<dbReference type="AlphaFoldDB" id="A0A0F9ULK4"/>
<dbReference type="EMBL" id="LAZR01000129">
    <property type="protein sequence ID" value="KKN88312.1"/>
    <property type="molecule type" value="Genomic_DNA"/>
</dbReference>
<proteinExistence type="predicted"/>
<comment type="caution">
    <text evidence="1">The sequence shown here is derived from an EMBL/GenBank/DDBJ whole genome shotgun (WGS) entry which is preliminary data.</text>
</comment>
<protein>
    <submittedName>
        <fullName evidence="1">Uncharacterized protein</fullName>
    </submittedName>
</protein>
<gene>
    <name evidence="1" type="ORF">LCGC14_0248740</name>
</gene>
<reference evidence="1" key="1">
    <citation type="journal article" date="2015" name="Nature">
        <title>Complex archaea that bridge the gap between prokaryotes and eukaryotes.</title>
        <authorList>
            <person name="Spang A."/>
            <person name="Saw J.H."/>
            <person name="Jorgensen S.L."/>
            <person name="Zaremba-Niedzwiedzka K."/>
            <person name="Martijn J."/>
            <person name="Lind A.E."/>
            <person name="van Eijk R."/>
            <person name="Schleper C."/>
            <person name="Guy L."/>
            <person name="Ettema T.J."/>
        </authorList>
    </citation>
    <scope>NUCLEOTIDE SEQUENCE</scope>
</reference>
<accession>A0A0F9ULK4</accession>
<organism evidence="1">
    <name type="scientific">marine sediment metagenome</name>
    <dbReference type="NCBI Taxonomy" id="412755"/>
    <lineage>
        <taxon>unclassified sequences</taxon>
        <taxon>metagenomes</taxon>
        <taxon>ecological metagenomes</taxon>
    </lineage>
</organism>